<dbReference type="AlphaFoldDB" id="A0ABD2HNR8"/>
<proteinExistence type="predicted"/>
<protein>
    <submittedName>
        <fullName evidence="1">Uncharacterized protein</fullName>
    </submittedName>
</protein>
<sequence>MSDNPKEAEEKMAKAIFISADCWLCVFDLLPASQLGLGISMISHRFNFYVGEHFKTRKWALKSIRIGSKIGENGTKEMEIVNSTRKPMPIPQIQLPHKVIGFKWISIYFIDQNVIAFLHRFRPIFTASQINLIIETDFDAYRISKCILHNIWPLLGKNIYTMDLSASFFECLRQFVPSFLNDFPSLRFVKFQVVNLFTEFPADDSAMASDGQAVTKWLFTPLQNNVPKMFKCLLYMDAGTLASKIENIKTAFFNASSPVNFIVLISFMLAFSVSVVPFDHTNELTREQLTLKSIDNSDHFLLIRCPIARDESKWTKWEEEASGWQTFTFKLWNQIQFSIINEDEIGDGLLDATPSTSDQQ</sequence>
<gene>
    <name evidence="1" type="ORF">niasHT_032964</name>
</gene>
<name>A0ABD2HNR8_9BILA</name>
<evidence type="ECO:0000313" key="1">
    <source>
        <dbReference type="EMBL" id="KAL3068839.1"/>
    </source>
</evidence>
<organism evidence="1 2">
    <name type="scientific">Heterodera trifolii</name>
    <dbReference type="NCBI Taxonomy" id="157864"/>
    <lineage>
        <taxon>Eukaryota</taxon>
        <taxon>Metazoa</taxon>
        <taxon>Ecdysozoa</taxon>
        <taxon>Nematoda</taxon>
        <taxon>Chromadorea</taxon>
        <taxon>Rhabditida</taxon>
        <taxon>Tylenchina</taxon>
        <taxon>Tylenchomorpha</taxon>
        <taxon>Tylenchoidea</taxon>
        <taxon>Heteroderidae</taxon>
        <taxon>Heteroderinae</taxon>
        <taxon>Heterodera</taxon>
    </lineage>
</organism>
<evidence type="ECO:0000313" key="2">
    <source>
        <dbReference type="Proteomes" id="UP001620626"/>
    </source>
</evidence>
<keyword evidence="2" id="KW-1185">Reference proteome</keyword>
<comment type="caution">
    <text evidence="1">The sequence shown here is derived from an EMBL/GenBank/DDBJ whole genome shotgun (WGS) entry which is preliminary data.</text>
</comment>
<dbReference type="EMBL" id="JBICBT010001404">
    <property type="protein sequence ID" value="KAL3068839.1"/>
    <property type="molecule type" value="Genomic_DNA"/>
</dbReference>
<reference evidence="1 2" key="1">
    <citation type="submission" date="2024-10" db="EMBL/GenBank/DDBJ databases">
        <authorList>
            <person name="Kim D."/>
        </authorList>
    </citation>
    <scope>NUCLEOTIDE SEQUENCE [LARGE SCALE GENOMIC DNA]</scope>
    <source>
        <strain evidence="1">BH-2024</strain>
    </source>
</reference>
<accession>A0ABD2HNR8</accession>
<dbReference type="Proteomes" id="UP001620626">
    <property type="component" value="Unassembled WGS sequence"/>
</dbReference>